<dbReference type="InterPro" id="IPR038404">
    <property type="entry name" value="TRAP_DctP_sf"/>
</dbReference>
<dbReference type="GO" id="GO:0030288">
    <property type="term" value="C:outer membrane-bounded periplasmic space"/>
    <property type="evidence" value="ECO:0007669"/>
    <property type="project" value="InterPro"/>
</dbReference>
<sequence length="334" mass="38246">MKRLMVFLSLLSIVLFVSACNGDSAADKEVKVMRLANATPDDRSLSKAMYLFEERLEEKTNGSIDVEVFTNSVIGGDREIFEGLQLNTIQGASMSTGPIAQFADDFNVMDLPFLFANEEEAYRVLDGEVGERLLDELDEQNVVGLNYWENGFRLLSNNVREVQTVEDVKGIDIRTLENEWHMNLWSELGANPTPMNYGELYIGLEQGTVDAQENPAGNVVNSHFYEVQDYLTVTNHIYNASPFMVSKPFWESLTEKEKSAVKEIADEVQQEQRQMNQQEQEESFAFLKDKGMKITELSEEEMDRFREETQQVRESYKAEYGDEWLKQIEAEATK</sequence>
<accession>A0A285N7H4</accession>
<organism evidence="6 7">
    <name type="scientific">Terribacillus aidingensis</name>
    <dbReference type="NCBI Taxonomy" id="586416"/>
    <lineage>
        <taxon>Bacteria</taxon>
        <taxon>Bacillati</taxon>
        <taxon>Bacillota</taxon>
        <taxon>Bacilli</taxon>
        <taxon>Bacillales</taxon>
        <taxon>Bacillaceae</taxon>
        <taxon>Terribacillus</taxon>
    </lineage>
</organism>
<dbReference type="Pfam" id="PF03480">
    <property type="entry name" value="DctP"/>
    <property type="match status" value="1"/>
</dbReference>
<dbReference type="InterPro" id="IPR018389">
    <property type="entry name" value="DctP_fam"/>
</dbReference>
<dbReference type="PANTHER" id="PTHR33376:SF7">
    <property type="entry name" value="C4-DICARBOXYLATE-BINDING PROTEIN DCTB"/>
    <property type="match status" value="1"/>
</dbReference>
<keyword evidence="3 5" id="KW-0732">Signal</keyword>
<keyword evidence="2" id="KW-0813">Transport</keyword>
<name>A0A285N7H4_9BACI</name>
<evidence type="ECO:0000256" key="3">
    <source>
        <dbReference type="ARBA" id="ARBA00022729"/>
    </source>
</evidence>
<keyword evidence="7" id="KW-1185">Reference proteome</keyword>
<dbReference type="GO" id="GO:0055085">
    <property type="term" value="P:transmembrane transport"/>
    <property type="evidence" value="ECO:0007669"/>
    <property type="project" value="InterPro"/>
</dbReference>
<evidence type="ECO:0000256" key="5">
    <source>
        <dbReference type="SAM" id="SignalP"/>
    </source>
</evidence>
<gene>
    <name evidence="6" type="ORF">SAMN05421503_0933</name>
</gene>
<dbReference type="RefSeq" id="WP_097039670.1">
    <property type="nucleotide sequence ID" value="NZ_OBEK01000001.1"/>
</dbReference>
<dbReference type="Proteomes" id="UP000219356">
    <property type="component" value="Unassembled WGS sequence"/>
</dbReference>
<reference evidence="7" key="1">
    <citation type="submission" date="2017-09" db="EMBL/GenBank/DDBJ databases">
        <authorList>
            <person name="Varghese N."/>
            <person name="Submissions S."/>
        </authorList>
    </citation>
    <scope>NUCLEOTIDE SEQUENCE [LARGE SCALE GENOMIC DNA]</scope>
    <source>
        <strain evidence="7">CGMCC 1.8913</strain>
    </source>
</reference>
<dbReference type="NCBIfam" id="NF037995">
    <property type="entry name" value="TRAP_S1"/>
    <property type="match status" value="1"/>
</dbReference>
<dbReference type="NCBIfam" id="TIGR00787">
    <property type="entry name" value="dctP"/>
    <property type="match status" value="1"/>
</dbReference>
<dbReference type="CDD" id="cd13603">
    <property type="entry name" value="PBP2_TRAP_Siap_TeaA_like"/>
    <property type="match status" value="1"/>
</dbReference>
<evidence type="ECO:0000313" key="7">
    <source>
        <dbReference type="Proteomes" id="UP000219356"/>
    </source>
</evidence>
<dbReference type="PIRSF" id="PIRSF006470">
    <property type="entry name" value="DctB"/>
    <property type="match status" value="1"/>
</dbReference>
<dbReference type="AlphaFoldDB" id="A0A285N7H4"/>
<protein>
    <submittedName>
        <fullName evidence="6">Tripartite ATP-independent transporter solute receptor, DctP family</fullName>
    </submittedName>
</protein>
<evidence type="ECO:0000256" key="1">
    <source>
        <dbReference type="ARBA" id="ARBA00009023"/>
    </source>
</evidence>
<dbReference type="PANTHER" id="PTHR33376">
    <property type="match status" value="1"/>
</dbReference>
<feature type="coiled-coil region" evidence="4">
    <location>
        <begin position="254"/>
        <end position="281"/>
    </location>
</feature>
<dbReference type="EMBL" id="OBEK01000001">
    <property type="protein sequence ID" value="SNZ05369.1"/>
    <property type="molecule type" value="Genomic_DNA"/>
</dbReference>
<evidence type="ECO:0000256" key="4">
    <source>
        <dbReference type="SAM" id="Coils"/>
    </source>
</evidence>
<dbReference type="OrthoDB" id="9776801at2"/>
<keyword evidence="4" id="KW-0175">Coiled coil</keyword>
<feature type="signal peptide" evidence="5">
    <location>
        <begin position="1"/>
        <end position="19"/>
    </location>
</feature>
<dbReference type="Gene3D" id="3.40.190.170">
    <property type="entry name" value="Bacterial extracellular solute-binding protein, family 7"/>
    <property type="match status" value="1"/>
</dbReference>
<feature type="chain" id="PRO_5039625580" evidence="5">
    <location>
        <begin position="20"/>
        <end position="334"/>
    </location>
</feature>
<dbReference type="PROSITE" id="PS51257">
    <property type="entry name" value="PROKAR_LIPOPROTEIN"/>
    <property type="match status" value="1"/>
</dbReference>
<proteinExistence type="inferred from homology"/>
<evidence type="ECO:0000313" key="6">
    <source>
        <dbReference type="EMBL" id="SNZ05369.1"/>
    </source>
</evidence>
<dbReference type="InterPro" id="IPR004682">
    <property type="entry name" value="TRAP_DctP"/>
</dbReference>
<evidence type="ECO:0000256" key="2">
    <source>
        <dbReference type="ARBA" id="ARBA00022448"/>
    </source>
</evidence>
<comment type="similarity">
    <text evidence="1">Belongs to the bacterial solute-binding protein 7 family.</text>
</comment>
<keyword evidence="6" id="KW-0675">Receptor</keyword>